<dbReference type="AlphaFoldDB" id="F2IH47"/>
<feature type="signal peptide" evidence="1">
    <location>
        <begin position="1"/>
        <end position="18"/>
    </location>
</feature>
<gene>
    <name evidence="2" type="ordered locus">Fluta_3897</name>
</gene>
<evidence type="ECO:0000313" key="2">
    <source>
        <dbReference type="EMBL" id="AEA45861.1"/>
    </source>
</evidence>
<keyword evidence="3" id="KW-1185">Reference proteome</keyword>
<name>F2IH47_FLUTR</name>
<dbReference type="RefSeq" id="WP_013688619.1">
    <property type="nucleotide sequence ID" value="NC_015321.1"/>
</dbReference>
<dbReference type="EMBL" id="CP002542">
    <property type="protein sequence ID" value="AEA45861.1"/>
    <property type="molecule type" value="Genomic_DNA"/>
</dbReference>
<evidence type="ECO:0008006" key="4">
    <source>
        <dbReference type="Google" id="ProtNLM"/>
    </source>
</evidence>
<dbReference type="OrthoDB" id="1467485at2"/>
<dbReference type="HOGENOM" id="CLU_923632_0_0_10"/>
<evidence type="ECO:0000313" key="3">
    <source>
        <dbReference type="Proteomes" id="UP000007463"/>
    </source>
</evidence>
<organism evidence="2 3">
    <name type="scientific">Fluviicola taffensis (strain DSM 16823 / NCIMB 13979 / RW262)</name>
    <dbReference type="NCBI Taxonomy" id="755732"/>
    <lineage>
        <taxon>Bacteria</taxon>
        <taxon>Pseudomonadati</taxon>
        <taxon>Bacteroidota</taxon>
        <taxon>Flavobacteriia</taxon>
        <taxon>Flavobacteriales</taxon>
        <taxon>Crocinitomicaceae</taxon>
        <taxon>Fluviicola</taxon>
    </lineage>
</organism>
<dbReference type="KEGG" id="fte:Fluta_3897"/>
<proteinExistence type="predicted"/>
<keyword evidence="1" id="KW-0732">Signal</keyword>
<accession>F2IH47</accession>
<feature type="chain" id="PRO_5003283705" description="Outer membrane protein beta-barrel domain-containing protein" evidence="1">
    <location>
        <begin position="19"/>
        <end position="303"/>
    </location>
</feature>
<evidence type="ECO:0000256" key="1">
    <source>
        <dbReference type="SAM" id="SignalP"/>
    </source>
</evidence>
<sequence length="303" mass="34385" precursor="true">MKTHIVCLFLLITGINFAQQKDSLQSNIPAYIIKTSIGGIGLNKIAFTDAEWERMTPGFQVPDSFQVNTDGVDQFDSAADDFYSIVSFSFINNKEKRAGKKFQTKTTIHLGGGPEAKVSKYWFHENRTVIDTLFSNQTGNPYYVYGNKRQDIQKYYKIKSFMIGVGERFTLRPDRIFQFETGLDIFFLIGSSSEVKSAVTETYVIQGVNESNYTSPISAPSLNSPQISEYSAKMAKGLLICVPLDISFALSKKNAVLKRMRLGFEMNYGIALQFTKGKTSYNESRSWGLNFRYEFSDIRKPFR</sequence>
<reference evidence="2 3" key="1">
    <citation type="journal article" date="2011" name="Stand. Genomic Sci.">
        <title>Complete genome sequence of the gliding freshwater bacterium Fluviicola taffensis type strain (RW262).</title>
        <authorList>
            <person name="Woyke T."/>
            <person name="Chertkov O."/>
            <person name="Lapidus A."/>
            <person name="Nolan M."/>
            <person name="Lucas S."/>
            <person name="Del Rio T.G."/>
            <person name="Tice H."/>
            <person name="Cheng J.F."/>
            <person name="Tapia R."/>
            <person name="Han C."/>
            <person name="Goodwin L."/>
            <person name="Pitluck S."/>
            <person name="Liolios K."/>
            <person name="Pagani I."/>
            <person name="Ivanova N."/>
            <person name="Huntemann M."/>
            <person name="Mavromatis K."/>
            <person name="Mikhailova N."/>
            <person name="Pati A."/>
            <person name="Chen A."/>
            <person name="Palaniappan K."/>
            <person name="Land M."/>
            <person name="Hauser L."/>
            <person name="Brambilla E.M."/>
            <person name="Rohde M."/>
            <person name="Mwirichia R."/>
            <person name="Sikorski J."/>
            <person name="Tindall B.J."/>
            <person name="Goker M."/>
            <person name="Bristow J."/>
            <person name="Eisen J.A."/>
            <person name="Markowitz V."/>
            <person name="Hugenholtz P."/>
            <person name="Klenk H.P."/>
            <person name="Kyrpides N.C."/>
        </authorList>
    </citation>
    <scope>NUCLEOTIDE SEQUENCE [LARGE SCALE GENOMIC DNA]</scope>
    <source>
        <strain evidence="3">DSM 16823 / RW262 / RW262</strain>
    </source>
</reference>
<protein>
    <recommendedName>
        <fullName evidence="4">Outer membrane protein beta-barrel domain-containing protein</fullName>
    </recommendedName>
</protein>
<reference evidence="3" key="2">
    <citation type="submission" date="2011-02" db="EMBL/GenBank/DDBJ databases">
        <title>The complete genome of Fluviicola taffensis DSM 16823.</title>
        <authorList>
            <consortium name="US DOE Joint Genome Institute (JGI-PGF)"/>
            <person name="Lucas S."/>
            <person name="Copeland A."/>
            <person name="Lapidus A."/>
            <person name="Bruce D."/>
            <person name="Goodwin L."/>
            <person name="Pitluck S."/>
            <person name="Kyrpides N."/>
            <person name="Mavromatis K."/>
            <person name="Ivanova N."/>
            <person name="Mikhailova N."/>
            <person name="Pagani I."/>
            <person name="Chertkov O."/>
            <person name="Detter J.C."/>
            <person name="Han C."/>
            <person name="Tapia R."/>
            <person name="Land M."/>
            <person name="Hauser L."/>
            <person name="Markowitz V."/>
            <person name="Cheng J.-F."/>
            <person name="Hugenholtz P."/>
            <person name="Woyke T."/>
            <person name="Wu D."/>
            <person name="Tindall B."/>
            <person name="Pomrenke H.G."/>
            <person name="Brambilla E."/>
            <person name="Klenk H.-P."/>
            <person name="Eisen J.A."/>
        </authorList>
    </citation>
    <scope>NUCLEOTIDE SEQUENCE [LARGE SCALE GENOMIC DNA]</scope>
    <source>
        <strain evidence="3">DSM 16823 / RW262 / RW262</strain>
    </source>
</reference>
<dbReference type="Proteomes" id="UP000007463">
    <property type="component" value="Chromosome"/>
</dbReference>